<proteinExistence type="inferred from homology"/>
<evidence type="ECO:0000256" key="6">
    <source>
        <dbReference type="ARBA" id="ARBA00022485"/>
    </source>
</evidence>
<dbReference type="InterPro" id="IPR003651">
    <property type="entry name" value="Endonuclease3_FeS-loop_motif"/>
</dbReference>
<dbReference type="PROSITE" id="PS01155">
    <property type="entry name" value="ENDONUCLEASE_III_2"/>
    <property type="match status" value="1"/>
</dbReference>
<dbReference type="GO" id="GO:0051539">
    <property type="term" value="F:4 iron, 4 sulfur cluster binding"/>
    <property type="evidence" value="ECO:0007669"/>
    <property type="project" value="UniProtKB-KW"/>
</dbReference>
<dbReference type="EC" id="3.2.2.31" evidence="4"/>
<keyword evidence="10" id="KW-0408">Iron</keyword>
<dbReference type="Proteomes" id="UP001063166">
    <property type="component" value="Unassembled WGS sequence"/>
</dbReference>
<dbReference type="EMBL" id="BRPK01000006">
    <property type="protein sequence ID" value="GLB39158.1"/>
    <property type="molecule type" value="Genomic_DNA"/>
</dbReference>
<dbReference type="AlphaFoldDB" id="A0A9P3UN00"/>
<dbReference type="PANTHER" id="PTHR42944">
    <property type="entry name" value="ADENINE DNA GLYCOSYLASE"/>
    <property type="match status" value="1"/>
</dbReference>
<dbReference type="CDD" id="cd00056">
    <property type="entry name" value="ENDO3c"/>
    <property type="match status" value="1"/>
</dbReference>
<keyword evidence="6" id="KW-0004">4Fe-4S</keyword>
<dbReference type="InterPro" id="IPR011257">
    <property type="entry name" value="DNA_glycosylase"/>
</dbReference>
<evidence type="ECO:0000313" key="15">
    <source>
        <dbReference type="EMBL" id="GLB39158.1"/>
    </source>
</evidence>
<keyword evidence="9" id="KW-0378">Hydrolase</keyword>
<dbReference type="GO" id="GO:0034039">
    <property type="term" value="F:8-oxo-7,8-dihydroguanine DNA N-glycosylase activity"/>
    <property type="evidence" value="ECO:0007669"/>
    <property type="project" value="TreeGrafter"/>
</dbReference>
<dbReference type="GO" id="GO:0005634">
    <property type="term" value="C:nucleus"/>
    <property type="evidence" value="ECO:0007669"/>
    <property type="project" value="TreeGrafter"/>
</dbReference>
<dbReference type="Gene3D" id="1.10.1670.10">
    <property type="entry name" value="Helix-hairpin-Helix base-excision DNA repair enzymes (C-terminal)"/>
    <property type="match status" value="1"/>
</dbReference>
<dbReference type="GO" id="GO:0035485">
    <property type="term" value="F:adenine/guanine mispair binding"/>
    <property type="evidence" value="ECO:0007669"/>
    <property type="project" value="TreeGrafter"/>
</dbReference>
<keyword evidence="8" id="KW-0227">DNA damage</keyword>
<dbReference type="Pfam" id="PF00730">
    <property type="entry name" value="HhH-GPD"/>
    <property type="match status" value="1"/>
</dbReference>
<dbReference type="SMART" id="SM00525">
    <property type="entry name" value="FES"/>
    <property type="match status" value="1"/>
</dbReference>
<comment type="cofactor">
    <cofactor evidence="2">
        <name>[4Fe-4S] cluster</name>
        <dbReference type="ChEBI" id="CHEBI:49883"/>
    </cofactor>
</comment>
<evidence type="ECO:0000256" key="7">
    <source>
        <dbReference type="ARBA" id="ARBA00022723"/>
    </source>
</evidence>
<keyword evidence="16" id="KW-1185">Reference proteome</keyword>
<keyword evidence="7" id="KW-0479">Metal-binding</keyword>
<dbReference type="InterPro" id="IPR015797">
    <property type="entry name" value="NUDIX_hydrolase-like_dom_sf"/>
</dbReference>
<evidence type="ECO:0000256" key="13">
    <source>
        <dbReference type="ARBA" id="ARBA00023295"/>
    </source>
</evidence>
<dbReference type="GO" id="GO:0032357">
    <property type="term" value="F:oxidized purine DNA binding"/>
    <property type="evidence" value="ECO:0007669"/>
    <property type="project" value="TreeGrafter"/>
</dbReference>
<evidence type="ECO:0000256" key="4">
    <source>
        <dbReference type="ARBA" id="ARBA00012045"/>
    </source>
</evidence>
<dbReference type="GO" id="GO:0000701">
    <property type="term" value="F:purine-specific mismatch base pair DNA N-glycosylase activity"/>
    <property type="evidence" value="ECO:0007669"/>
    <property type="project" value="UniProtKB-EC"/>
</dbReference>
<keyword evidence="13" id="KW-0326">Glycosidase</keyword>
<comment type="similarity">
    <text evidence="3">Belongs to the Nth/MutY family.</text>
</comment>
<evidence type="ECO:0000256" key="2">
    <source>
        <dbReference type="ARBA" id="ARBA00001966"/>
    </source>
</evidence>
<evidence type="ECO:0000313" key="16">
    <source>
        <dbReference type="Proteomes" id="UP001063166"/>
    </source>
</evidence>
<evidence type="ECO:0000256" key="1">
    <source>
        <dbReference type="ARBA" id="ARBA00000843"/>
    </source>
</evidence>
<dbReference type="GO" id="GO:0046872">
    <property type="term" value="F:metal ion binding"/>
    <property type="evidence" value="ECO:0007669"/>
    <property type="project" value="UniProtKB-KW"/>
</dbReference>
<dbReference type="GO" id="GO:0006298">
    <property type="term" value="P:mismatch repair"/>
    <property type="evidence" value="ECO:0007669"/>
    <property type="project" value="TreeGrafter"/>
</dbReference>
<dbReference type="SUPFAM" id="SSF48150">
    <property type="entry name" value="DNA-glycosylase"/>
    <property type="match status" value="1"/>
</dbReference>
<dbReference type="SMART" id="SM00478">
    <property type="entry name" value="ENDO3c"/>
    <property type="match status" value="1"/>
</dbReference>
<dbReference type="Gene3D" id="1.10.340.30">
    <property type="entry name" value="Hypothetical protein, domain 2"/>
    <property type="match status" value="1"/>
</dbReference>
<dbReference type="OrthoDB" id="10248838at2759"/>
<dbReference type="InterPro" id="IPR003265">
    <property type="entry name" value="HhH-GPD_domain"/>
</dbReference>
<name>A0A9P3UN00_LYOSH</name>
<dbReference type="FunFam" id="1.10.340.30:FF:000002">
    <property type="entry name" value="Adenine DNA glycosylase"/>
    <property type="match status" value="1"/>
</dbReference>
<comment type="caution">
    <text evidence="15">The sequence shown here is derived from an EMBL/GenBank/DDBJ whole genome shotgun (WGS) entry which is preliminary data.</text>
</comment>
<gene>
    <name evidence="15" type="ORF">LshimejAT787_0603200</name>
</gene>
<dbReference type="InterPro" id="IPR004036">
    <property type="entry name" value="Endonuclease-III-like_CS2"/>
</dbReference>
<sequence>MHVVQSPEPVRIALLQWYAGVHSSRNMPWRKPYDPLQGPEERSQRAYEVWVSEIMLQQTQVATVIPYYTRWMGKFPTIRDLAAANIEEVNALWKGLGYYSRASRLLAGAQKAVTEYQGRLPDNAKDLEANIPGIGRYSAGAIASIAYGEHVPVLDGNVHRLMSRILALHAPPKAKATLDILWAAAAAMVTPKGNIAVSSKGDDSSKQPLESTQYAGDINQALIELGSIVCKVRDPLCKSCPLRPWCRAYGISTSGSEPIADIEDGCTLCEPLEERAVTAYPMKADRKKPREELDIVNVVEWCSTAKPEDRWFLMVRRPKGGLLAGLYEFPTSSNVTKTTSRTAQTKIAHELLSQLIVPHILPYDPKKKKAVGDCLRITSIKTVEDVVHVFSHIRKTYRPQWVVLQGGKGLPPLDLSAVPSPMTPKPGEIEGSGAIRPSTYLPVDASWVRLKDVPSANMGTGVVKVWNSTRALWEVDIDGR</sequence>
<feature type="domain" description="HhH-GPD" evidence="14">
    <location>
        <begin position="55"/>
        <end position="228"/>
    </location>
</feature>
<dbReference type="Gene3D" id="3.90.79.10">
    <property type="entry name" value="Nucleoside Triphosphate Pyrophosphohydrolase"/>
    <property type="match status" value="1"/>
</dbReference>
<dbReference type="PANTHER" id="PTHR42944:SF1">
    <property type="entry name" value="ADENINE DNA GLYCOSYLASE"/>
    <property type="match status" value="1"/>
</dbReference>
<evidence type="ECO:0000256" key="8">
    <source>
        <dbReference type="ARBA" id="ARBA00022763"/>
    </source>
</evidence>
<comment type="catalytic activity">
    <reaction evidence="1">
        <text>Hydrolyzes free adenine bases from 7,8-dihydro-8-oxoguanine:adenine mismatched double-stranded DNA, leaving an apurinic site.</text>
        <dbReference type="EC" id="3.2.2.31"/>
    </reaction>
</comment>
<dbReference type="GO" id="GO:0006285">
    <property type="term" value="P:base-excision repair, AP site formation"/>
    <property type="evidence" value="ECO:0007669"/>
    <property type="project" value="UniProtKB-ARBA"/>
</dbReference>
<reference evidence="15" key="1">
    <citation type="submission" date="2022-07" db="EMBL/GenBank/DDBJ databases">
        <title>The genome of Lyophyllum shimeji provides insight into the initial evolution of ectomycorrhizal fungal genome.</title>
        <authorList>
            <person name="Kobayashi Y."/>
            <person name="Shibata T."/>
            <person name="Hirakawa H."/>
            <person name="Shigenobu S."/>
            <person name="Nishiyama T."/>
            <person name="Yamada A."/>
            <person name="Hasebe M."/>
            <person name="Kawaguchi M."/>
        </authorList>
    </citation>
    <scope>NUCLEOTIDE SEQUENCE</scope>
    <source>
        <strain evidence="15">AT787</strain>
    </source>
</reference>
<evidence type="ECO:0000256" key="9">
    <source>
        <dbReference type="ARBA" id="ARBA00022801"/>
    </source>
</evidence>
<dbReference type="InterPro" id="IPR044298">
    <property type="entry name" value="MIG/MutY"/>
</dbReference>
<keyword evidence="11" id="KW-0411">Iron-sulfur</keyword>
<dbReference type="InterPro" id="IPR023170">
    <property type="entry name" value="HhH_base_excis_C"/>
</dbReference>
<evidence type="ECO:0000256" key="5">
    <source>
        <dbReference type="ARBA" id="ARBA00022023"/>
    </source>
</evidence>
<evidence type="ECO:0000256" key="10">
    <source>
        <dbReference type="ARBA" id="ARBA00023004"/>
    </source>
</evidence>
<evidence type="ECO:0000256" key="3">
    <source>
        <dbReference type="ARBA" id="ARBA00008343"/>
    </source>
</evidence>
<protein>
    <recommendedName>
        <fullName evidence="5">Adenine DNA glycosylase</fullName>
        <ecNumber evidence="4">3.2.2.31</ecNumber>
    </recommendedName>
</protein>
<evidence type="ECO:0000256" key="11">
    <source>
        <dbReference type="ARBA" id="ARBA00023014"/>
    </source>
</evidence>
<evidence type="ECO:0000256" key="12">
    <source>
        <dbReference type="ARBA" id="ARBA00023204"/>
    </source>
</evidence>
<organism evidence="15 16">
    <name type="scientific">Lyophyllum shimeji</name>
    <name type="common">Hon-shimeji</name>
    <name type="synonym">Tricholoma shimeji</name>
    <dbReference type="NCBI Taxonomy" id="47721"/>
    <lineage>
        <taxon>Eukaryota</taxon>
        <taxon>Fungi</taxon>
        <taxon>Dikarya</taxon>
        <taxon>Basidiomycota</taxon>
        <taxon>Agaricomycotina</taxon>
        <taxon>Agaricomycetes</taxon>
        <taxon>Agaricomycetidae</taxon>
        <taxon>Agaricales</taxon>
        <taxon>Tricholomatineae</taxon>
        <taxon>Lyophyllaceae</taxon>
        <taxon>Lyophyllum</taxon>
    </lineage>
</organism>
<dbReference type="SUPFAM" id="SSF55811">
    <property type="entry name" value="Nudix"/>
    <property type="match status" value="1"/>
</dbReference>
<evidence type="ECO:0000259" key="14">
    <source>
        <dbReference type="SMART" id="SM00478"/>
    </source>
</evidence>
<keyword evidence="12" id="KW-0234">DNA repair</keyword>
<accession>A0A9P3UN00</accession>